<feature type="compositionally biased region" description="Acidic residues" evidence="1">
    <location>
        <begin position="141"/>
        <end position="157"/>
    </location>
</feature>
<sequence>MVSQFAAQLETPEVDIALVSAAVFNRACKDAGMEPILLRAIHSEVAARAAALPPLHPSIPEEYAEFADVFDEIAADSLPEHRPYDLKIDLEEGASPPLGRIYPLSEKEGEVSASPRRPVVEIRRTKSKGKGKARAEPVGGDPDDGDEGDDDDDDDKEPCERCRAKKISCQTQLLAYNRQLRDGQVKEQEVGWACNKGRAEEEKAPETAAGPTVGIAEEKKEEDMEVEGEVETPAPTAKGKERAE</sequence>
<protein>
    <submittedName>
        <fullName evidence="2">Uncharacterized protein</fullName>
    </submittedName>
</protein>
<dbReference type="STRING" id="5353.A0A1Q3E103"/>
<reference evidence="2 3" key="2">
    <citation type="submission" date="2017-02" db="EMBL/GenBank/DDBJ databases">
        <title>A genome survey and senescence transcriptome analysis in Lentinula edodes.</title>
        <authorList>
            <person name="Sakamoto Y."/>
            <person name="Nakade K."/>
            <person name="Sato S."/>
            <person name="Yoshida Y."/>
            <person name="Miyazaki K."/>
            <person name="Natsume S."/>
            <person name="Konno N."/>
        </authorList>
    </citation>
    <scope>NUCLEOTIDE SEQUENCE [LARGE SCALE GENOMIC DNA]</scope>
    <source>
        <strain evidence="2 3">NBRC 111202</strain>
    </source>
</reference>
<dbReference type="EMBL" id="BDGU01000045">
    <property type="protein sequence ID" value="GAW00917.1"/>
    <property type="molecule type" value="Genomic_DNA"/>
</dbReference>
<gene>
    <name evidence="2" type="ORF">LENED_002476</name>
</gene>
<reference evidence="2 3" key="1">
    <citation type="submission" date="2016-08" db="EMBL/GenBank/DDBJ databases">
        <authorList>
            <consortium name="Lentinula edodes genome sequencing consortium"/>
            <person name="Sakamoto Y."/>
            <person name="Nakade K."/>
            <person name="Sato S."/>
            <person name="Yoshida Y."/>
            <person name="Miyazaki K."/>
            <person name="Natsume S."/>
            <person name="Konno N."/>
        </authorList>
    </citation>
    <scope>NUCLEOTIDE SEQUENCE [LARGE SCALE GENOMIC DNA]</scope>
    <source>
        <strain evidence="2 3">NBRC 111202</strain>
    </source>
</reference>
<name>A0A1Q3E103_LENED</name>
<comment type="caution">
    <text evidence="2">The sequence shown here is derived from an EMBL/GenBank/DDBJ whole genome shotgun (WGS) entry which is preliminary data.</text>
</comment>
<evidence type="ECO:0000256" key="1">
    <source>
        <dbReference type="SAM" id="MobiDB-lite"/>
    </source>
</evidence>
<evidence type="ECO:0000313" key="3">
    <source>
        <dbReference type="Proteomes" id="UP000188533"/>
    </source>
</evidence>
<dbReference type="Proteomes" id="UP000188533">
    <property type="component" value="Unassembled WGS sequence"/>
</dbReference>
<proteinExistence type="predicted"/>
<dbReference type="AlphaFoldDB" id="A0A1Q3E103"/>
<keyword evidence="3" id="KW-1185">Reference proteome</keyword>
<evidence type="ECO:0000313" key="2">
    <source>
        <dbReference type="EMBL" id="GAW00917.1"/>
    </source>
</evidence>
<feature type="region of interest" description="Disordered" evidence="1">
    <location>
        <begin position="97"/>
        <end position="158"/>
    </location>
</feature>
<organism evidence="2 3">
    <name type="scientific">Lentinula edodes</name>
    <name type="common">Shiitake mushroom</name>
    <name type="synonym">Lentinus edodes</name>
    <dbReference type="NCBI Taxonomy" id="5353"/>
    <lineage>
        <taxon>Eukaryota</taxon>
        <taxon>Fungi</taxon>
        <taxon>Dikarya</taxon>
        <taxon>Basidiomycota</taxon>
        <taxon>Agaricomycotina</taxon>
        <taxon>Agaricomycetes</taxon>
        <taxon>Agaricomycetidae</taxon>
        <taxon>Agaricales</taxon>
        <taxon>Marasmiineae</taxon>
        <taxon>Omphalotaceae</taxon>
        <taxon>Lentinula</taxon>
    </lineage>
</organism>
<accession>A0A1Q3E103</accession>
<feature type="region of interest" description="Disordered" evidence="1">
    <location>
        <begin position="196"/>
        <end position="244"/>
    </location>
</feature>